<dbReference type="RefSeq" id="WP_005467357.1">
    <property type="nucleotide sequence ID" value="NZ_KB291031.1"/>
</dbReference>
<evidence type="ECO:0000259" key="1">
    <source>
        <dbReference type="Pfam" id="PF02464"/>
    </source>
</evidence>
<protein>
    <submittedName>
        <fullName evidence="2">Competence/damage-inducible protein CinA domain protein</fullName>
    </submittedName>
</protein>
<evidence type="ECO:0000313" key="3">
    <source>
        <dbReference type="Proteomes" id="UP000010408"/>
    </source>
</evidence>
<dbReference type="STRING" id="1127696.HMPREF9134_01290"/>
<dbReference type="HOGENOM" id="CLU_030805_1_2_10"/>
<dbReference type="InterPro" id="IPR036653">
    <property type="entry name" value="CinA-like_C"/>
</dbReference>
<reference evidence="2 3" key="1">
    <citation type="submission" date="2012-05" db="EMBL/GenBank/DDBJ databases">
        <authorList>
            <person name="Weinstock G."/>
            <person name="Sodergren E."/>
            <person name="Lobos E.A."/>
            <person name="Fulton L."/>
            <person name="Fulton R."/>
            <person name="Courtney L."/>
            <person name="Fronick C."/>
            <person name="O'Laughlin M."/>
            <person name="Godfrey J."/>
            <person name="Wilson R.M."/>
            <person name="Miner T."/>
            <person name="Farmer C."/>
            <person name="Delehaunty K."/>
            <person name="Cordes M."/>
            <person name="Minx P."/>
            <person name="Tomlinson C."/>
            <person name="Chen J."/>
            <person name="Wollam A."/>
            <person name="Pepin K.H."/>
            <person name="Bhonagiri V."/>
            <person name="Zhang X."/>
            <person name="Suruliraj S."/>
            <person name="Warren W."/>
            <person name="Mitreva M."/>
            <person name="Mardis E.R."/>
            <person name="Wilson R.K."/>
        </authorList>
    </citation>
    <scope>NUCLEOTIDE SEQUENCE [LARGE SCALE GENOMIC DNA]</scope>
    <source>
        <strain evidence="2 3">F0037</strain>
    </source>
</reference>
<dbReference type="EMBL" id="AMEQ01000035">
    <property type="protein sequence ID" value="EKY00942.1"/>
    <property type="molecule type" value="Genomic_DNA"/>
</dbReference>
<accession>L1NCM2</accession>
<dbReference type="NCBIfam" id="TIGR00199">
    <property type="entry name" value="PncC_domain"/>
    <property type="match status" value="1"/>
</dbReference>
<dbReference type="AlphaFoldDB" id="L1NCM2"/>
<dbReference type="InterPro" id="IPR008136">
    <property type="entry name" value="CinA_C"/>
</dbReference>
<dbReference type="Gene3D" id="3.90.950.20">
    <property type="entry name" value="CinA-like"/>
    <property type="match status" value="1"/>
</dbReference>
<organism evidence="2 3">
    <name type="scientific">Porphyromonas catoniae F0037</name>
    <dbReference type="NCBI Taxonomy" id="1127696"/>
    <lineage>
        <taxon>Bacteria</taxon>
        <taxon>Pseudomonadati</taxon>
        <taxon>Bacteroidota</taxon>
        <taxon>Bacteroidia</taxon>
        <taxon>Bacteroidales</taxon>
        <taxon>Porphyromonadaceae</taxon>
        <taxon>Porphyromonas</taxon>
    </lineage>
</organism>
<dbReference type="PATRIC" id="fig|1127696.3.peg.1163"/>
<dbReference type="Proteomes" id="UP000010408">
    <property type="component" value="Unassembled WGS sequence"/>
</dbReference>
<name>L1NCM2_9PORP</name>
<gene>
    <name evidence="2" type="ORF">HMPREF9134_01290</name>
</gene>
<sequence>MDKLTPEEQIGELLRHKGLSIATAESCTVGSICAQIGRVAGASDYLQGGIIAYQAELKDELLGVPLSLIEKHHVVSREVAEAMALGISERLHTDIGIASTGIAGPTGGDPVRPVGTVWLAAVWHHPEGDQIRYKQLHLIGSRTENIAKATEEALYLVIDLLQSTDPSTEQ</sequence>
<feature type="domain" description="CinA C-terminal" evidence="1">
    <location>
        <begin position="7"/>
        <end position="160"/>
    </location>
</feature>
<evidence type="ECO:0000313" key="2">
    <source>
        <dbReference type="EMBL" id="EKY00942.1"/>
    </source>
</evidence>
<comment type="caution">
    <text evidence="2">The sequence shown here is derived from an EMBL/GenBank/DDBJ whole genome shotgun (WGS) entry which is preliminary data.</text>
</comment>
<proteinExistence type="predicted"/>
<dbReference type="SUPFAM" id="SSF142433">
    <property type="entry name" value="CinA-like"/>
    <property type="match status" value="1"/>
</dbReference>
<dbReference type="Pfam" id="PF02464">
    <property type="entry name" value="CinA"/>
    <property type="match status" value="1"/>
</dbReference>
<dbReference type="eggNOG" id="COG1546">
    <property type="taxonomic scope" value="Bacteria"/>
</dbReference>